<dbReference type="PROSITE" id="PS00107">
    <property type="entry name" value="PROTEIN_KINASE_ATP"/>
    <property type="match status" value="1"/>
</dbReference>
<gene>
    <name evidence="3" type="ORF">CBRE1094_LOCUS25228</name>
</gene>
<name>A0A7S2MG69_9EUKA</name>
<dbReference type="InterPro" id="IPR017441">
    <property type="entry name" value="Protein_kinase_ATP_BS"/>
</dbReference>
<dbReference type="GO" id="GO:0004672">
    <property type="term" value="F:protein kinase activity"/>
    <property type="evidence" value="ECO:0007669"/>
    <property type="project" value="InterPro"/>
</dbReference>
<keyword evidence="1" id="KW-0547">Nucleotide-binding</keyword>
<dbReference type="GO" id="GO:0005524">
    <property type="term" value="F:ATP binding"/>
    <property type="evidence" value="ECO:0007669"/>
    <property type="project" value="UniProtKB-UniRule"/>
</dbReference>
<dbReference type="InterPro" id="IPR000719">
    <property type="entry name" value="Prot_kinase_dom"/>
</dbReference>
<dbReference type="PROSITE" id="PS50011">
    <property type="entry name" value="PROTEIN_KINASE_DOM"/>
    <property type="match status" value="1"/>
</dbReference>
<reference evidence="3" key="1">
    <citation type="submission" date="2021-01" db="EMBL/GenBank/DDBJ databases">
        <authorList>
            <person name="Corre E."/>
            <person name="Pelletier E."/>
            <person name="Niang G."/>
            <person name="Scheremetjew M."/>
            <person name="Finn R."/>
            <person name="Kale V."/>
            <person name="Holt S."/>
            <person name="Cochrane G."/>
            <person name="Meng A."/>
            <person name="Brown T."/>
            <person name="Cohen L."/>
        </authorList>
    </citation>
    <scope>NUCLEOTIDE SEQUENCE</scope>
    <source>
        <strain evidence="3">UTEX LB 985</strain>
    </source>
</reference>
<dbReference type="Gene3D" id="1.10.510.10">
    <property type="entry name" value="Transferase(Phosphotransferase) domain 1"/>
    <property type="match status" value="1"/>
</dbReference>
<sequence>MLRLLRAPSIICAASARTAPRSAVRRLCASSAMALSSASSAGAAGTARFSVSKLAAAAAASIVSVYLWQQQIPSNGSMSGWERGESREVSRSTFTRRYSLDKSLGKGAFGEVFLAYDRVTGTKVAVKVLPLYARGQSLREVSQPGSTAAPF</sequence>
<protein>
    <recommendedName>
        <fullName evidence="2">Protein kinase domain-containing protein</fullName>
    </recommendedName>
</protein>
<evidence type="ECO:0000259" key="2">
    <source>
        <dbReference type="PROSITE" id="PS50011"/>
    </source>
</evidence>
<evidence type="ECO:0000313" key="3">
    <source>
        <dbReference type="EMBL" id="CAD9481869.1"/>
    </source>
</evidence>
<dbReference type="EMBL" id="HBGU01046320">
    <property type="protein sequence ID" value="CAD9481869.1"/>
    <property type="molecule type" value="Transcribed_RNA"/>
</dbReference>
<feature type="domain" description="Protein kinase" evidence="2">
    <location>
        <begin position="98"/>
        <end position="151"/>
    </location>
</feature>
<keyword evidence="1" id="KW-0067">ATP-binding</keyword>
<proteinExistence type="predicted"/>
<dbReference type="InterPro" id="IPR011009">
    <property type="entry name" value="Kinase-like_dom_sf"/>
</dbReference>
<feature type="binding site" evidence="1">
    <location>
        <position position="127"/>
    </location>
    <ligand>
        <name>ATP</name>
        <dbReference type="ChEBI" id="CHEBI:30616"/>
    </ligand>
</feature>
<accession>A0A7S2MG69</accession>
<evidence type="ECO:0000256" key="1">
    <source>
        <dbReference type="PROSITE-ProRule" id="PRU10141"/>
    </source>
</evidence>
<dbReference type="SUPFAM" id="SSF56112">
    <property type="entry name" value="Protein kinase-like (PK-like)"/>
    <property type="match status" value="1"/>
</dbReference>
<organism evidence="3">
    <name type="scientific">Haptolina brevifila</name>
    <dbReference type="NCBI Taxonomy" id="156173"/>
    <lineage>
        <taxon>Eukaryota</taxon>
        <taxon>Haptista</taxon>
        <taxon>Haptophyta</taxon>
        <taxon>Prymnesiophyceae</taxon>
        <taxon>Prymnesiales</taxon>
        <taxon>Prymnesiaceae</taxon>
        <taxon>Haptolina</taxon>
    </lineage>
</organism>
<dbReference type="AlphaFoldDB" id="A0A7S2MG69"/>